<sequence length="289" mass="33293">MAKGYHSVYWTEGSGFSETVDDDINGATAYTHSMDNVGQALWPVQPWYARRQHRNLAESSWNRMRVGVPAQSLSKQFVNVEFDPEKNQTVIGGFVIAVFDEMMKQMNLPYDYFPFYVINYLFSFQKFDVIAGDVTILSSRHEYADFTQPYTESGLEMIVPIRSRLSNQPWLFMKPFTSKMWWLIAAITLYNGFIIWLIERTHCDHLQGSIMTQIGIIIWLAFTTLFTFRESGKLKELKDAFLISEKCVDNKSFPNEDESLSPRNFSILFESTVGASTLALAIYIIIGIR</sequence>
<evidence type="ECO:0000259" key="2">
    <source>
        <dbReference type="Pfam" id="PF00497"/>
    </source>
</evidence>
<keyword evidence="4" id="KW-1185">Reference proteome</keyword>
<dbReference type="Gene3D" id="3.40.190.10">
    <property type="entry name" value="Periplasmic binding protein-like II"/>
    <property type="match status" value="1"/>
</dbReference>
<dbReference type="InterPro" id="IPR001638">
    <property type="entry name" value="Solute-binding_3/MltF_N"/>
</dbReference>
<feature type="transmembrane region" description="Helical" evidence="1">
    <location>
        <begin position="267"/>
        <end position="286"/>
    </location>
</feature>
<dbReference type="InterPro" id="IPR015683">
    <property type="entry name" value="Ionotropic_Glu_rcpt"/>
</dbReference>
<name>A0A118JV41_CYNCS</name>
<evidence type="ECO:0000256" key="1">
    <source>
        <dbReference type="SAM" id="Phobius"/>
    </source>
</evidence>
<feature type="transmembrane region" description="Helical" evidence="1">
    <location>
        <begin position="180"/>
        <end position="198"/>
    </location>
</feature>
<feature type="domain" description="Solute-binding protein family 3/N-terminal" evidence="2">
    <location>
        <begin position="81"/>
        <end position="164"/>
    </location>
</feature>
<dbReference type="AlphaFoldDB" id="A0A118JV41"/>
<dbReference type="STRING" id="59895.A0A118JV41"/>
<feature type="transmembrane region" description="Helical" evidence="1">
    <location>
        <begin position="210"/>
        <end position="228"/>
    </location>
</feature>
<organism evidence="3 4">
    <name type="scientific">Cynara cardunculus var. scolymus</name>
    <name type="common">Globe artichoke</name>
    <name type="synonym">Cynara scolymus</name>
    <dbReference type="NCBI Taxonomy" id="59895"/>
    <lineage>
        <taxon>Eukaryota</taxon>
        <taxon>Viridiplantae</taxon>
        <taxon>Streptophyta</taxon>
        <taxon>Embryophyta</taxon>
        <taxon>Tracheophyta</taxon>
        <taxon>Spermatophyta</taxon>
        <taxon>Magnoliopsida</taxon>
        <taxon>eudicotyledons</taxon>
        <taxon>Gunneridae</taxon>
        <taxon>Pentapetalae</taxon>
        <taxon>asterids</taxon>
        <taxon>campanulids</taxon>
        <taxon>Asterales</taxon>
        <taxon>Asteraceae</taxon>
        <taxon>Carduoideae</taxon>
        <taxon>Cardueae</taxon>
        <taxon>Carduinae</taxon>
        <taxon>Cynara</taxon>
    </lineage>
</organism>
<dbReference type="EMBL" id="LEKV01004794">
    <property type="protein sequence ID" value="KVH93101.1"/>
    <property type="molecule type" value="Genomic_DNA"/>
</dbReference>
<evidence type="ECO:0000313" key="4">
    <source>
        <dbReference type="Proteomes" id="UP000243975"/>
    </source>
</evidence>
<dbReference type="Gene3D" id="1.10.287.70">
    <property type="match status" value="1"/>
</dbReference>
<dbReference type="SUPFAM" id="SSF53850">
    <property type="entry name" value="Periplasmic binding protein-like II"/>
    <property type="match status" value="1"/>
</dbReference>
<dbReference type="Pfam" id="PF00497">
    <property type="entry name" value="SBP_bac_3"/>
    <property type="match status" value="1"/>
</dbReference>
<gene>
    <name evidence="3" type="ORF">Ccrd_004854</name>
</gene>
<reference evidence="3 4" key="1">
    <citation type="journal article" date="2016" name="Sci. Rep.">
        <title>The genome sequence of the outbreeding globe artichoke constructed de novo incorporating a phase-aware low-pass sequencing strategy of F1 progeny.</title>
        <authorList>
            <person name="Scaglione D."/>
            <person name="Reyes-Chin-Wo S."/>
            <person name="Acquadro A."/>
            <person name="Froenicke L."/>
            <person name="Portis E."/>
            <person name="Beitel C."/>
            <person name="Tirone M."/>
            <person name="Mauro R."/>
            <person name="Lo Monaco A."/>
            <person name="Mauromicale G."/>
            <person name="Faccioli P."/>
            <person name="Cattivelli L."/>
            <person name="Rieseberg L."/>
            <person name="Michelmore R."/>
            <person name="Lanteri S."/>
        </authorList>
    </citation>
    <scope>NUCLEOTIDE SEQUENCE [LARGE SCALE GENOMIC DNA]</scope>
    <source>
        <strain evidence="3">2C</strain>
    </source>
</reference>
<accession>A0A118JV41</accession>
<dbReference type="Gramene" id="KVH93101">
    <property type="protein sequence ID" value="KVH93101"/>
    <property type="gene ID" value="Ccrd_004854"/>
</dbReference>
<protein>
    <submittedName>
        <fullName evidence="3">Extracellular solute-binding protein, family 3</fullName>
    </submittedName>
</protein>
<proteinExistence type="predicted"/>
<evidence type="ECO:0000313" key="3">
    <source>
        <dbReference type="EMBL" id="KVH93101.1"/>
    </source>
</evidence>
<dbReference type="PANTHER" id="PTHR18966">
    <property type="entry name" value="IONOTROPIC GLUTAMATE RECEPTOR"/>
    <property type="match status" value="1"/>
</dbReference>
<keyword evidence="1" id="KW-1133">Transmembrane helix</keyword>
<comment type="caution">
    <text evidence="3">The sequence shown here is derived from an EMBL/GenBank/DDBJ whole genome shotgun (WGS) entry which is preliminary data.</text>
</comment>
<keyword evidence="1" id="KW-0812">Transmembrane</keyword>
<keyword evidence="1" id="KW-0472">Membrane</keyword>
<dbReference type="OMA" id="ERTHCDH"/>
<dbReference type="Proteomes" id="UP000243975">
    <property type="component" value="Unassembled WGS sequence"/>
</dbReference>